<gene>
    <name evidence="1" type="ORF">TIFTF001_035432</name>
</gene>
<protein>
    <submittedName>
        <fullName evidence="1">Uncharacterized protein</fullName>
    </submittedName>
</protein>
<keyword evidence="2" id="KW-1185">Reference proteome</keyword>
<dbReference type="EMBL" id="BTGU01000317">
    <property type="protein sequence ID" value="GMN66368.1"/>
    <property type="molecule type" value="Genomic_DNA"/>
</dbReference>
<accession>A0AA88E2A2</accession>
<comment type="caution">
    <text evidence="1">The sequence shown here is derived from an EMBL/GenBank/DDBJ whole genome shotgun (WGS) entry which is preliminary data.</text>
</comment>
<organism evidence="1 2">
    <name type="scientific">Ficus carica</name>
    <name type="common">Common fig</name>
    <dbReference type="NCBI Taxonomy" id="3494"/>
    <lineage>
        <taxon>Eukaryota</taxon>
        <taxon>Viridiplantae</taxon>
        <taxon>Streptophyta</taxon>
        <taxon>Embryophyta</taxon>
        <taxon>Tracheophyta</taxon>
        <taxon>Spermatophyta</taxon>
        <taxon>Magnoliopsida</taxon>
        <taxon>eudicotyledons</taxon>
        <taxon>Gunneridae</taxon>
        <taxon>Pentapetalae</taxon>
        <taxon>rosids</taxon>
        <taxon>fabids</taxon>
        <taxon>Rosales</taxon>
        <taxon>Moraceae</taxon>
        <taxon>Ficeae</taxon>
        <taxon>Ficus</taxon>
    </lineage>
</organism>
<dbReference type="AlphaFoldDB" id="A0AA88E2A2"/>
<dbReference type="Proteomes" id="UP001187192">
    <property type="component" value="Unassembled WGS sequence"/>
</dbReference>
<evidence type="ECO:0000313" key="2">
    <source>
        <dbReference type="Proteomes" id="UP001187192"/>
    </source>
</evidence>
<evidence type="ECO:0000313" key="1">
    <source>
        <dbReference type="EMBL" id="GMN66368.1"/>
    </source>
</evidence>
<name>A0AA88E2A2_FICCA</name>
<sequence>MSGNGGDLVMDFGRFISSSTRGIYFLDNVKDEAGPYESFMGIEPGWMREEVKEGATLLCQPIRPCGCECKSFVA</sequence>
<reference evidence="1" key="1">
    <citation type="submission" date="2023-07" db="EMBL/GenBank/DDBJ databases">
        <title>draft genome sequence of fig (Ficus carica).</title>
        <authorList>
            <person name="Takahashi T."/>
            <person name="Nishimura K."/>
        </authorList>
    </citation>
    <scope>NUCLEOTIDE SEQUENCE</scope>
</reference>
<proteinExistence type="predicted"/>